<dbReference type="PANTHER" id="PTHR21519:SF1">
    <property type="entry name" value="PDZ DOMAIN-CONTAINING PROTEIN 8"/>
    <property type="match status" value="1"/>
</dbReference>
<name>A0ABQ9GYL6_9NEOP</name>
<dbReference type="Gene3D" id="1.10.340.70">
    <property type="match status" value="1"/>
</dbReference>
<dbReference type="InterPro" id="IPR041588">
    <property type="entry name" value="Integrase_H2C2"/>
</dbReference>
<comment type="caution">
    <text evidence="7">The sequence shown here is derived from an EMBL/GenBank/DDBJ whole genome shotgun (WGS) entry which is preliminary data.</text>
</comment>
<dbReference type="InterPro" id="IPR031468">
    <property type="entry name" value="SMP_LBD"/>
</dbReference>
<evidence type="ECO:0000256" key="1">
    <source>
        <dbReference type="ARBA" id="ARBA00004370"/>
    </source>
</evidence>
<keyword evidence="3" id="KW-0445">Lipid transport</keyword>
<dbReference type="InterPro" id="IPR058801">
    <property type="entry name" value="PDZD8_N"/>
</dbReference>
<evidence type="ECO:0000256" key="4">
    <source>
        <dbReference type="ARBA" id="ARBA00023121"/>
    </source>
</evidence>
<dbReference type="InterPro" id="IPR039275">
    <property type="entry name" value="PDZD8"/>
</dbReference>
<feature type="domain" description="SMP-LTD" evidence="6">
    <location>
        <begin position="21"/>
        <end position="204"/>
    </location>
</feature>
<dbReference type="CDD" id="cd21674">
    <property type="entry name" value="SMP_PDZD8"/>
    <property type="match status" value="1"/>
</dbReference>
<evidence type="ECO:0000256" key="2">
    <source>
        <dbReference type="ARBA" id="ARBA00022448"/>
    </source>
</evidence>
<comment type="subcellular location">
    <subcellularLocation>
        <location evidence="1">Membrane</location>
    </subcellularLocation>
</comment>
<dbReference type="PROSITE" id="PS51847">
    <property type="entry name" value="SMP"/>
    <property type="match status" value="1"/>
</dbReference>
<dbReference type="PANTHER" id="PTHR21519">
    <property type="entry name" value="PDZ DOMAIN-CONTAINING PROTEIN 8"/>
    <property type="match status" value="1"/>
</dbReference>
<sequence length="568" mass="62905">MLGSGRFTKGKGGKLYCKTRHHGVYNITGTTVKGQLIITRNTCEYHLNLSKNVSLGSNLAVAALVIKIRDIHLGTHFPAIKSITVKDTVVHEGTHHLDMLELCLDLEYSGGFQLSIDANMLLGKAAFLSVKVNHLSGLARLQFTRHPYTHWSFSFYSDPVLELQVESQFQGRPLPQINSIIVSQIRKSLKKKHTLPYYKLRYKPFFAKCEPGEGEDEWLGHTLCPGTLQVTVAEVTRLMDCLVQGHIYCSLAVGTTKSDNLRGTAVSKIENSGLHTACIWTYVTITASFPHADHPGMKEILQEITQQYTWDGVNRYVEAYVQQCYVCVNTKAHGVLKMTAIPHRPVQSWTQVAVDLIPSEYICKTIFVDGSPTYPASFSHSADCETKLWELPPVNCCLDACCGDPRNVTAKLKQANCPKQRRGNSESPEKIRRPVASYGMIPTCENLGVIRLGIQTGLPLHHASRCCHQELPPSTYRNYLLDNEAASSASPTSLQGLAIAPAMPCLHSHQSCSASLHQNQFQSEGEVCPSPLFRWANQWLGNGGLCLSQNHALYFPSITADAMEEKPG</sequence>
<evidence type="ECO:0000256" key="5">
    <source>
        <dbReference type="ARBA" id="ARBA00023136"/>
    </source>
</evidence>
<dbReference type="EMBL" id="JARBHB010000008">
    <property type="protein sequence ID" value="KAJ8877115.1"/>
    <property type="molecule type" value="Genomic_DNA"/>
</dbReference>
<keyword evidence="4" id="KW-0446">Lipid-binding</keyword>
<reference evidence="7 8" key="1">
    <citation type="submission" date="2023-02" db="EMBL/GenBank/DDBJ databases">
        <title>LHISI_Scaffold_Assembly.</title>
        <authorList>
            <person name="Stuart O.P."/>
            <person name="Cleave R."/>
            <person name="Magrath M.J.L."/>
            <person name="Mikheyev A.S."/>
        </authorList>
    </citation>
    <scope>NUCLEOTIDE SEQUENCE [LARGE SCALE GENOMIC DNA]</scope>
    <source>
        <strain evidence="7">Daus_M_001</strain>
        <tissue evidence="7">Leg muscle</tissue>
    </source>
</reference>
<dbReference type="Proteomes" id="UP001159363">
    <property type="component" value="Chromosome 7"/>
</dbReference>
<evidence type="ECO:0000259" key="6">
    <source>
        <dbReference type="PROSITE" id="PS51847"/>
    </source>
</evidence>
<keyword evidence="5" id="KW-0472">Membrane</keyword>
<dbReference type="Pfam" id="PF17921">
    <property type="entry name" value="Integrase_H2C2"/>
    <property type="match status" value="1"/>
</dbReference>
<organism evidence="7 8">
    <name type="scientific">Dryococelus australis</name>
    <dbReference type="NCBI Taxonomy" id="614101"/>
    <lineage>
        <taxon>Eukaryota</taxon>
        <taxon>Metazoa</taxon>
        <taxon>Ecdysozoa</taxon>
        <taxon>Arthropoda</taxon>
        <taxon>Hexapoda</taxon>
        <taxon>Insecta</taxon>
        <taxon>Pterygota</taxon>
        <taxon>Neoptera</taxon>
        <taxon>Polyneoptera</taxon>
        <taxon>Phasmatodea</taxon>
        <taxon>Verophasmatodea</taxon>
        <taxon>Anareolatae</taxon>
        <taxon>Phasmatidae</taxon>
        <taxon>Eurycanthinae</taxon>
        <taxon>Dryococelus</taxon>
    </lineage>
</organism>
<accession>A0ABQ9GYL6</accession>
<gene>
    <name evidence="7" type="ORF">PR048_021567</name>
</gene>
<evidence type="ECO:0000256" key="3">
    <source>
        <dbReference type="ARBA" id="ARBA00023055"/>
    </source>
</evidence>
<evidence type="ECO:0000313" key="8">
    <source>
        <dbReference type="Proteomes" id="UP001159363"/>
    </source>
</evidence>
<evidence type="ECO:0000313" key="7">
    <source>
        <dbReference type="EMBL" id="KAJ8877115.1"/>
    </source>
</evidence>
<proteinExistence type="predicted"/>
<protein>
    <recommendedName>
        <fullName evidence="6">SMP-LTD domain-containing protein</fullName>
    </recommendedName>
</protein>
<dbReference type="Pfam" id="PF26547">
    <property type="entry name" value="PDZD8_N"/>
    <property type="match status" value="1"/>
</dbReference>
<keyword evidence="2" id="KW-0813">Transport</keyword>
<keyword evidence="8" id="KW-1185">Reference proteome</keyword>